<accession>A0AAU7XF53</accession>
<evidence type="ECO:0000313" key="2">
    <source>
        <dbReference type="EMBL" id="XBY45480.1"/>
    </source>
</evidence>
<dbReference type="RefSeq" id="WP_407050573.1">
    <property type="nucleotide sequence ID" value="NZ_CP158568.1"/>
</dbReference>
<dbReference type="AlphaFoldDB" id="A0AAU7XF53"/>
<dbReference type="PROSITE" id="PS50887">
    <property type="entry name" value="GGDEF"/>
    <property type="match status" value="1"/>
</dbReference>
<feature type="domain" description="GGDEF" evidence="1">
    <location>
        <begin position="41"/>
        <end position="170"/>
    </location>
</feature>
<dbReference type="Pfam" id="PF00990">
    <property type="entry name" value="GGDEF"/>
    <property type="match status" value="1"/>
</dbReference>
<dbReference type="Gene3D" id="3.30.70.270">
    <property type="match status" value="1"/>
</dbReference>
<protein>
    <submittedName>
        <fullName evidence="2">GGDEF domain-containing protein</fullName>
    </submittedName>
</protein>
<name>A0AAU7XF53_9HYPH</name>
<evidence type="ECO:0000259" key="1">
    <source>
        <dbReference type="PROSITE" id="PS50887"/>
    </source>
</evidence>
<organism evidence="2">
    <name type="scientific">Methyloraptor flagellatus</name>
    <dbReference type="NCBI Taxonomy" id="3162530"/>
    <lineage>
        <taxon>Bacteria</taxon>
        <taxon>Pseudomonadati</taxon>
        <taxon>Pseudomonadota</taxon>
        <taxon>Alphaproteobacteria</taxon>
        <taxon>Hyphomicrobiales</taxon>
        <taxon>Ancalomicrobiaceae</taxon>
        <taxon>Methyloraptor</taxon>
    </lineage>
</organism>
<dbReference type="NCBIfam" id="TIGR00254">
    <property type="entry name" value="GGDEF"/>
    <property type="match status" value="1"/>
</dbReference>
<dbReference type="EMBL" id="CP158568">
    <property type="protein sequence ID" value="XBY45480.1"/>
    <property type="molecule type" value="Genomic_DNA"/>
</dbReference>
<dbReference type="InterPro" id="IPR029787">
    <property type="entry name" value="Nucleotide_cyclase"/>
</dbReference>
<proteinExistence type="predicted"/>
<dbReference type="InterPro" id="IPR000160">
    <property type="entry name" value="GGDEF_dom"/>
</dbReference>
<dbReference type="InterPro" id="IPR043128">
    <property type="entry name" value="Rev_trsase/Diguanyl_cyclase"/>
</dbReference>
<gene>
    <name evidence="2" type="ORF">ABS361_04130</name>
</gene>
<dbReference type="SUPFAM" id="SSF55073">
    <property type="entry name" value="Nucleotide cyclase"/>
    <property type="match status" value="1"/>
</dbReference>
<dbReference type="SMART" id="SM00267">
    <property type="entry name" value="GGDEF"/>
    <property type="match status" value="1"/>
</dbReference>
<sequence length="173" mass="18408">MLKLIDAISDNIPYTAKTTLSMRDLQRLSARQIGNSIGAGREVYVAVIAIDDFPSLARRYGPATVDRMLRAATTAIAGALRPHDALAVHGPGAFVAVLSYCDLDSAERVCEDLRYAVTSTSVIATDLTVSIGLADVGEGEPDAVRAIRRGEAALQIAQEHGVNRTVIDDLVFA</sequence>
<dbReference type="KEGG" id="mflg:ABS361_04130"/>
<reference evidence="2" key="1">
    <citation type="submission" date="2024-06" db="EMBL/GenBank/DDBJ databases">
        <title>Methylostella associata gen. nov., sp. nov., a novel Ancalomicrobiaceae-affiliated facultatively methylotrophic bacteria that feed on methanotrophs of the genus Methylococcus.</title>
        <authorList>
            <person name="Saltykova V."/>
            <person name="Danilova O.V."/>
            <person name="Oshkin I.Y."/>
            <person name="Belova S.E."/>
            <person name="Pimenov N.V."/>
            <person name="Dedysh S.N."/>
        </authorList>
    </citation>
    <scope>NUCLEOTIDE SEQUENCE</scope>
    <source>
        <strain evidence="2">S20</strain>
    </source>
</reference>